<proteinExistence type="inferred from homology"/>
<dbReference type="GO" id="GO:0019698">
    <property type="term" value="P:D-galacturonate catabolic process"/>
    <property type="evidence" value="ECO:0007669"/>
    <property type="project" value="TreeGrafter"/>
</dbReference>
<dbReference type="NCBIfam" id="NF002794">
    <property type="entry name" value="PRK02925.1"/>
    <property type="match status" value="1"/>
</dbReference>
<keyword evidence="6 7" id="KW-0413">Isomerase</keyword>
<keyword evidence="9" id="KW-1185">Reference proteome</keyword>
<dbReference type="Gene3D" id="3.20.20.140">
    <property type="entry name" value="Metal-dependent hydrolases"/>
    <property type="match status" value="1"/>
</dbReference>
<dbReference type="Proteomes" id="UP000238205">
    <property type="component" value="Unassembled WGS sequence"/>
</dbReference>
<evidence type="ECO:0000313" key="8">
    <source>
        <dbReference type="EMBL" id="PRY83176.1"/>
    </source>
</evidence>
<dbReference type="GO" id="GO:0008880">
    <property type="term" value="F:glucuronate isomerase activity"/>
    <property type="evidence" value="ECO:0007669"/>
    <property type="project" value="UniProtKB-UniRule"/>
</dbReference>
<sequence>MSFIHNDFMLQNETAKQIYHNIAKDLPIIDYHCHLDPKEIAEDYIFEDITELWLAGDHYKWRAMRANGVSEDLITGNGSSKEKFKAWAETAEVALGNPLFHWTQLELKQYFGIEDLLSSENWEDIYDKANQQLKNDGMTAQSLIKQSQVEFIGTTDTPFDSLEYHKQIAEDSSFDVTVAPSFRPDELYNLSPDDIRRLEKLTGKTADNYDSFKTILENRVAYFDQHGALISDHGITELIYQESTDDDIERIFAKFKAEETVTEEEKAQWMTRLLVDLGSFYYDRGWIMQIHFGAIRDANKRLFNQAGANVGVDSIYDQPKVAEHLNQLLNAMDVKSKLPKTIIYNLNPELNHIVASTVANFQSNEEGIKGKVQFGAGWWFNDTEQGMLRQMETLADHGLLMHFVGMLTDSRSFVSYPRHDYFRRIFCNFVGEQVEQGKFPDNDLLIKRLVENVCYYNAKRYFQK</sequence>
<reference evidence="8 9" key="1">
    <citation type="submission" date="2018-03" db="EMBL/GenBank/DDBJ databases">
        <title>Genomic Encyclopedia of Archaeal and Bacterial Type Strains, Phase II (KMG-II): from individual species to whole genera.</title>
        <authorList>
            <person name="Goeker M."/>
        </authorList>
    </citation>
    <scope>NUCLEOTIDE SEQUENCE [LARGE SCALE GENOMIC DNA]</scope>
    <source>
        <strain evidence="8 9">DSM 13175</strain>
    </source>
</reference>
<dbReference type="SUPFAM" id="SSF51556">
    <property type="entry name" value="Metallo-dependent hydrolases"/>
    <property type="match status" value="1"/>
</dbReference>
<dbReference type="UniPathway" id="UPA00246"/>
<evidence type="ECO:0000256" key="2">
    <source>
        <dbReference type="ARBA" id="ARBA00004892"/>
    </source>
</evidence>
<dbReference type="EMBL" id="PVTO01000006">
    <property type="protein sequence ID" value="PRY83176.1"/>
    <property type="molecule type" value="Genomic_DNA"/>
</dbReference>
<dbReference type="OrthoDB" id="9766564at2"/>
<evidence type="ECO:0000256" key="7">
    <source>
        <dbReference type="HAMAP-Rule" id="MF_00675"/>
    </source>
</evidence>
<dbReference type="GO" id="GO:0042840">
    <property type="term" value="P:D-glucuronate catabolic process"/>
    <property type="evidence" value="ECO:0007669"/>
    <property type="project" value="TreeGrafter"/>
</dbReference>
<evidence type="ECO:0000313" key="9">
    <source>
        <dbReference type="Proteomes" id="UP000238205"/>
    </source>
</evidence>
<comment type="catalytic activity">
    <reaction evidence="7">
        <text>aldehydo-D-galacturonate = keto-D-tagaturonate</text>
        <dbReference type="Rhea" id="RHEA:27702"/>
        <dbReference type="ChEBI" id="CHEBI:12952"/>
        <dbReference type="ChEBI" id="CHEBI:17886"/>
    </reaction>
</comment>
<evidence type="ECO:0000256" key="6">
    <source>
        <dbReference type="ARBA" id="ARBA00023235"/>
    </source>
</evidence>
<gene>
    <name evidence="7" type="primary">uxaC</name>
    <name evidence="8" type="ORF">CLV38_10681</name>
</gene>
<dbReference type="InterPro" id="IPR032466">
    <property type="entry name" value="Metal_Hydrolase"/>
</dbReference>
<evidence type="ECO:0000256" key="5">
    <source>
        <dbReference type="ARBA" id="ARBA00020555"/>
    </source>
</evidence>
<evidence type="ECO:0000256" key="4">
    <source>
        <dbReference type="ARBA" id="ARBA00012546"/>
    </source>
</evidence>
<comment type="catalytic activity">
    <reaction evidence="1 7">
        <text>D-glucuronate = D-fructuronate</text>
        <dbReference type="Rhea" id="RHEA:13049"/>
        <dbReference type="ChEBI" id="CHEBI:58720"/>
        <dbReference type="ChEBI" id="CHEBI:59863"/>
        <dbReference type="EC" id="5.3.1.12"/>
    </reaction>
</comment>
<evidence type="ECO:0000256" key="1">
    <source>
        <dbReference type="ARBA" id="ARBA00001165"/>
    </source>
</evidence>
<dbReference type="AlphaFoldDB" id="A0A2T0W971"/>
<dbReference type="Pfam" id="PF02614">
    <property type="entry name" value="UxaC"/>
    <property type="match status" value="1"/>
</dbReference>
<dbReference type="RefSeq" id="WP_106192116.1">
    <property type="nucleotide sequence ID" value="NZ_PVTO01000006.1"/>
</dbReference>
<dbReference type="EC" id="5.3.1.12" evidence="4 7"/>
<dbReference type="InterPro" id="IPR003766">
    <property type="entry name" value="Uronate_isomerase"/>
</dbReference>
<accession>A0A2T0W971</accession>
<comment type="caution">
    <text evidence="8">The sequence shown here is derived from an EMBL/GenBank/DDBJ whole genome shotgun (WGS) entry which is preliminary data.</text>
</comment>
<dbReference type="PANTHER" id="PTHR30068">
    <property type="entry name" value="URONATE ISOMERASE"/>
    <property type="match status" value="1"/>
</dbReference>
<dbReference type="HAMAP" id="MF_00675">
    <property type="entry name" value="UxaC"/>
    <property type="match status" value="1"/>
</dbReference>
<comment type="similarity">
    <text evidence="3 7">Belongs to the metallo-dependent hydrolases superfamily. Uronate isomerase family.</text>
</comment>
<name>A0A2T0W971_9LACT</name>
<dbReference type="PANTHER" id="PTHR30068:SF4">
    <property type="entry name" value="URONATE ISOMERASE"/>
    <property type="match status" value="1"/>
</dbReference>
<organism evidence="8 9">
    <name type="scientific">Alkalibacterium olivapovliticus</name>
    <dbReference type="NCBI Taxonomy" id="99907"/>
    <lineage>
        <taxon>Bacteria</taxon>
        <taxon>Bacillati</taxon>
        <taxon>Bacillota</taxon>
        <taxon>Bacilli</taxon>
        <taxon>Lactobacillales</taxon>
        <taxon>Carnobacteriaceae</taxon>
        <taxon>Alkalibacterium</taxon>
    </lineage>
</organism>
<dbReference type="Gene3D" id="1.10.2020.10">
    <property type="entry name" value="uronate isomerase, domain 2, chain A"/>
    <property type="match status" value="1"/>
</dbReference>
<evidence type="ECO:0000256" key="3">
    <source>
        <dbReference type="ARBA" id="ARBA00008397"/>
    </source>
</evidence>
<comment type="pathway">
    <text evidence="2 7">Carbohydrate metabolism; pentose and glucuronate interconversion.</text>
</comment>
<protein>
    <recommendedName>
        <fullName evidence="5 7">Uronate isomerase</fullName>
        <ecNumber evidence="4 7">5.3.1.12</ecNumber>
    </recommendedName>
    <alternativeName>
        <fullName evidence="7">Glucuronate isomerase</fullName>
    </alternativeName>
    <alternativeName>
        <fullName evidence="7">Uronic isomerase</fullName>
    </alternativeName>
</protein>